<reference evidence="5" key="1">
    <citation type="journal article" date="2014" name="Int. J. Syst. Evol. Microbiol.">
        <title>Complete genome of a new Firmicutes species belonging to the dominant human colonic microbiota ('Ruminococcus bicirculans') reveals two chromosomes and a selective capacity to utilize plant glucans.</title>
        <authorList>
            <consortium name="NISC Comparative Sequencing Program"/>
            <person name="Wegmann U."/>
            <person name="Louis P."/>
            <person name="Goesmann A."/>
            <person name="Henrissat B."/>
            <person name="Duncan S.H."/>
            <person name="Flint H.J."/>
        </authorList>
    </citation>
    <scope>NUCLEOTIDE SEQUENCE</scope>
    <source>
        <strain evidence="5">CGMCC 1.15472</strain>
    </source>
</reference>
<dbReference type="Proteomes" id="UP000314223">
    <property type="component" value="Unassembled WGS sequence"/>
</dbReference>
<evidence type="ECO:0000313" key="6">
    <source>
        <dbReference type="EMBL" id="TNM57035.1"/>
    </source>
</evidence>
<dbReference type="PROSITE" id="PS50949">
    <property type="entry name" value="HTH_GNTR"/>
    <property type="match status" value="1"/>
</dbReference>
<dbReference type="PANTHER" id="PTHR43537">
    <property type="entry name" value="TRANSCRIPTIONAL REGULATOR, GNTR FAMILY"/>
    <property type="match status" value="1"/>
</dbReference>
<dbReference type="RefSeq" id="WP_139467825.1">
    <property type="nucleotide sequence ID" value="NZ_BMJG01000004.1"/>
</dbReference>
<keyword evidence="1" id="KW-0805">Transcription regulation</keyword>
<evidence type="ECO:0000313" key="7">
    <source>
        <dbReference type="Proteomes" id="UP000314223"/>
    </source>
</evidence>
<evidence type="ECO:0000313" key="5">
    <source>
        <dbReference type="EMBL" id="GGC35440.1"/>
    </source>
</evidence>
<keyword evidence="8" id="KW-1185">Reference proteome</keyword>
<reference evidence="5" key="4">
    <citation type="submission" date="2024-05" db="EMBL/GenBank/DDBJ databases">
        <authorList>
            <person name="Sun Q."/>
            <person name="Zhou Y."/>
        </authorList>
    </citation>
    <scope>NUCLEOTIDE SEQUENCE</scope>
    <source>
        <strain evidence="5">CGMCC 1.15472</strain>
    </source>
</reference>
<evidence type="ECO:0000256" key="3">
    <source>
        <dbReference type="ARBA" id="ARBA00023163"/>
    </source>
</evidence>
<dbReference type="AlphaFoldDB" id="A0A5C4X5L7"/>
<keyword evidence="3" id="KW-0804">Transcription</keyword>
<dbReference type="GO" id="GO:0003700">
    <property type="term" value="F:DNA-binding transcription factor activity"/>
    <property type="evidence" value="ECO:0007669"/>
    <property type="project" value="InterPro"/>
</dbReference>
<feature type="domain" description="HTH gntR-type" evidence="4">
    <location>
        <begin position="5"/>
        <end position="75"/>
    </location>
</feature>
<dbReference type="CDD" id="cd07377">
    <property type="entry name" value="WHTH_GntR"/>
    <property type="match status" value="1"/>
</dbReference>
<dbReference type="PANTHER" id="PTHR43537:SF5">
    <property type="entry name" value="UXU OPERON TRANSCRIPTIONAL REGULATOR"/>
    <property type="match status" value="1"/>
</dbReference>
<evidence type="ECO:0000256" key="2">
    <source>
        <dbReference type="ARBA" id="ARBA00023125"/>
    </source>
</evidence>
<dbReference type="SMART" id="SM00345">
    <property type="entry name" value="HTH_GNTR"/>
    <property type="match status" value="1"/>
</dbReference>
<organism evidence="6 7">
    <name type="scientific">Brevibacterium sediminis</name>
    <dbReference type="NCBI Taxonomy" id="1857024"/>
    <lineage>
        <taxon>Bacteria</taxon>
        <taxon>Bacillati</taxon>
        <taxon>Actinomycetota</taxon>
        <taxon>Actinomycetes</taxon>
        <taxon>Micrococcales</taxon>
        <taxon>Brevibacteriaceae</taxon>
        <taxon>Brevibacterium</taxon>
    </lineage>
</organism>
<dbReference type="Gene3D" id="1.20.120.530">
    <property type="entry name" value="GntR ligand-binding domain-like"/>
    <property type="match status" value="1"/>
</dbReference>
<dbReference type="Proteomes" id="UP000632322">
    <property type="component" value="Unassembled WGS sequence"/>
</dbReference>
<proteinExistence type="predicted"/>
<evidence type="ECO:0000259" key="4">
    <source>
        <dbReference type="PROSITE" id="PS50949"/>
    </source>
</evidence>
<evidence type="ECO:0000256" key="1">
    <source>
        <dbReference type="ARBA" id="ARBA00023015"/>
    </source>
</evidence>
<dbReference type="SUPFAM" id="SSF46785">
    <property type="entry name" value="Winged helix' DNA-binding domain"/>
    <property type="match status" value="1"/>
</dbReference>
<dbReference type="Gene3D" id="1.10.10.10">
    <property type="entry name" value="Winged helix-like DNA-binding domain superfamily/Winged helix DNA-binding domain"/>
    <property type="match status" value="1"/>
</dbReference>
<dbReference type="InterPro" id="IPR036390">
    <property type="entry name" value="WH_DNA-bd_sf"/>
</dbReference>
<dbReference type="SMART" id="SM00895">
    <property type="entry name" value="FCD"/>
    <property type="match status" value="1"/>
</dbReference>
<dbReference type="EMBL" id="VDMQ01000002">
    <property type="protein sequence ID" value="TNM57035.1"/>
    <property type="molecule type" value="Genomic_DNA"/>
</dbReference>
<accession>A0A5C4X5L7</accession>
<keyword evidence="2" id="KW-0238">DNA-binding</keyword>
<dbReference type="EMBL" id="BMJG01000004">
    <property type="protein sequence ID" value="GGC35440.1"/>
    <property type="molecule type" value="Genomic_DNA"/>
</dbReference>
<evidence type="ECO:0000313" key="8">
    <source>
        <dbReference type="Proteomes" id="UP000632322"/>
    </source>
</evidence>
<dbReference type="Pfam" id="PF07729">
    <property type="entry name" value="FCD"/>
    <property type="match status" value="1"/>
</dbReference>
<name>A0A5C4X5L7_9MICO</name>
<dbReference type="InterPro" id="IPR008920">
    <property type="entry name" value="TF_FadR/GntR_C"/>
</dbReference>
<gene>
    <name evidence="6" type="ORF">FHQ09_05585</name>
    <name evidence="5" type="ORF">GCM10010974_17360</name>
</gene>
<dbReference type="InterPro" id="IPR000524">
    <property type="entry name" value="Tscrpt_reg_HTH_GntR"/>
</dbReference>
<reference evidence="8" key="2">
    <citation type="journal article" date="2019" name="Int. J. Syst. Evol. Microbiol.">
        <title>The Global Catalogue of Microorganisms (GCM) 10K type strain sequencing project: providing services to taxonomists for standard genome sequencing and annotation.</title>
        <authorList>
            <consortium name="The Broad Institute Genomics Platform"/>
            <consortium name="The Broad Institute Genome Sequencing Center for Infectious Disease"/>
            <person name="Wu L."/>
            <person name="Ma J."/>
        </authorList>
    </citation>
    <scope>NUCLEOTIDE SEQUENCE [LARGE SCALE GENOMIC DNA]</scope>
    <source>
        <strain evidence="8">CGMCC 1.15472</strain>
    </source>
</reference>
<protein>
    <submittedName>
        <fullName evidence="6">FadR family transcriptional regulator</fullName>
    </submittedName>
    <submittedName>
        <fullName evidence="5">GntR family transcriptional regulator</fullName>
    </submittedName>
</protein>
<dbReference type="GO" id="GO:0003677">
    <property type="term" value="F:DNA binding"/>
    <property type="evidence" value="ECO:0007669"/>
    <property type="project" value="UniProtKB-KW"/>
</dbReference>
<sequence length="229" mass="24831">MVESKTAYAVVAEKIRRNILDGTFAPGSRLPSDADLRETYAVGQSTIREALRTLSSEHLVKSVRGVNGGTFVTIPTVGHLGSQLEVGVTLLASSDSISIDDLMEIRHITEVPAAGYAASRRTDDDLNKLRNSDPSLRSEESSFSSHSTFHQQIVEAAHNPLLEVVTIPLFNALQNIVGEANAAANIGTSVSHDHSALFDAIVRRDSMAAMSLMRQHLDSVSEYYRSRGL</sequence>
<dbReference type="SUPFAM" id="SSF48008">
    <property type="entry name" value="GntR ligand-binding domain-like"/>
    <property type="match status" value="1"/>
</dbReference>
<dbReference type="Pfam" id="PF00392">
    <property type="entry name" value="GntR"/>
    <property type="match status" value="1"/>
</dbReference>
<dbReference type="InterPro" id="IPR036388">
    <property type="entry name" value="WH-like_DNA-bd_sf"/>
</dbReference>
<dbReference type="InterPro" id="IPR011711">
    <property type="entry name" value="GntR_C"/>
</dbReference>
<comment type="caution">
    <text evidence="6">The sequence shown here is derived from an EMBL/GenBank/DDBJ whole genome shotgun (WGS) entry which is preliminary data.</text>
</comment>
<reference evidence="6 7" key="3">
    <citation type="submission" date="2019-06" db="EMBL/GenBank/DDBJ databases">
        <authorList>
            <person name="Mardanova A.M."/>
            <person name="Pudova D.S."/>
            <person name="Shagimardanova E.I."/>
            <person name="Gogoleva N.E."/>
            <person name="Lutfullin M.T."/>
            <person name="Hadieva G.F."/>
            <person name="Sharipova M.R."/>
        </authorList>
    </citation>
    <scope>NUCLEOTIDE SEQUENCE [LARGE SCALE GENOMIC DNA]</scope>
    <source>
        <strain evidence="6 7">MG-1</strain>
    </source>
</reference>